<keyword evidence="2" id="KW-0808">Transferase</keyword>
<dbReference type="GO" id="GO:0032259">
    <property type="term" value="P:methylation"/>
    <property type="evidence" value="ECO:0007669"/>
    <property type="project" value="UniProtKB-KW"/>
</dbReference>
<evidence type="ECO:0000313" key="3">
    <source>
        <dbReference type="Proteomes" id="UP000419017"/>
    </source>
</evidence>
<protein>
    <submittedName>
        <fullName evidence="2">Methyltransferase small</fullName>
    </submittedName>
</protein>
<name>A0A6I8MER1_9FUSO</name>
<dbReference type="InterPro" id="IPR002052">
    <property type="entry name" value="DNA_methylase_N6_adenine_CS"/>
</dbReference>
<evidence type="ECO:0000313" key="2">
    <source>
        <dbReference type="EMBL" id="VWL85584.1"/>
    </source>
</evidence>
<dbReference type="EMBL" id="CABWIB010000001">
    <property type="protein sequence ID" value="VWL85584.1"/>
    <property type="molecule type" value="Genomic_DNA"/>
</dbReference>
<dbReference type="Gene3D" id="3.40.50.150">
    <property type="entry name" value="Vaccinia Virus protein VP39"/>
    <property type="match status" value="1"/>
</dbReference>
<dbReference type="PANTHER" id="PTHR47739">
    <property type="entry name" value="TRNA1(VAL) (ADENINE(37)-N6)-METHYLTRANSFERASE"/>
    <property type="match status" value="1"/>
</dbReference>
<dbReference type="CDD" id="cd02440">
    <property type="entry name" value="AdoMet_MTases"/>
    <property type="match status" value="1"/>
</dbReference>
<dbReference type="InterPro" id="IPR029063">
    <property type="entry name" value="SAM-dependent_MTases_sf"/>
</dbReference>
<accession>A0A6I8MER1</accession>
<dbReference type="GO" id="GO:0003676">
    <property type="term" value="F:nucleic acid binding"/>
    <property type="evidence" value="ECO:0007669"/>
    <property type="project" value="InterPro"/>
</dbReference>
<gene>
    <name evidence="2" type="ORF">OMES3154_00870</name>
</gene>
<organism evidence="2 3">
    <name type="scientific">Oceanivirga miroungae</name>
    <dbReference type="NCBI Taxonomy" id="1130046"/>
    <lineage>
        <taxon>Bacteria</taxon>
        <taxon>Fusobacteriati</taxon>
        <taxon>Fusobacteriota</taxon>
        <taxon>Fusobacteriia</taxon>
        <taxon>Fusobacteriales</taxon>
        <taxon>Leptotrichiaceae</taxon>
        <taxon>Oceanivirga</taxon>
    </lineage>
</organism>
<feature type="domain" description="Methyltransferase small" evidence="1">
    <location>
        <begin position="26"/>
        <end position="163"/>
    </location>
</feature>
<dbReference type="PROSITE" id="PS00092">
    <property type="entry name" value="N6_MTASE"/>
    <property type="match status" value="1"/>
</dbReference>
<keyword evidence="2" id="KW-0489">Methyltransferase</keyword>
<keyword evidence="3" id="KW-1185">Reference proteome</keyword>
<dbReference type="GO" id="GO:0008757">
    <property type="term" value="F:S-adenosylmethionine-dependent methyltransferase activity"/>
    <property type="evidence" value="ECO:0007669"/>
    <property type="project" value="UniProtKB-ARBA"/>
</dbReference>
<dbReference type="Pfam" id="PF05175">
    <property type="entry name" value="MTS"/>
    <property type="match status" value="1"/>
</dbReference>
<dbReference type="GO" id="GO:0008170">
    <property type="term" value="F:N-methyltransferase activity"/>
    <property type="evidence" value="ECO:0007669"/>
    <property type="project" value="UniProtKB-ARBA"/>
</dbReference>
<reference evidence="2 3" key="1">
    <citation type="submission" date="2019-10" db="EMBL/GenBank/DDBJ databases">
        <authorList>
            <person name="Blom J."/>
        </authorList>
    </citation>
    <scope>NUCLEOTIDE SEQUENCE [LARGE SCALE GENOMIC DNA]</scope>
    <source>
        <strain evidence="2 3">ES3154-GLU</strain>
    </source>
</reference>
<dbReference type="InterPro" id="IPR050210">
    <property type="entry name" value="tRNA_Adenine-N(6)_MTase"/>
</dbReference>
<dbReference type="InterPro" id="IPR007848">
    <property type="entry name" value="Small_mtfrase_dom"/>
</dbReference>
<dbReference type="Proteomes" id="UP000419017">
    <property type="component" value="Unassembled WGS sequence"/>
</dbReference>
<dbReference type="AlphaFoldDB" id="A0A6I8MER1"/>
<proteinExistence type="predicted"/>
<dbReference type="SUPFAM" id="SSF53335">
    <property type="entry name" value="S-adenosyl-L-methionine-dependent methyltransferases"/>
    <property type="match status" value="1"/>
</dbReference>
<evidence type="ECO:0000259" key="1">
    <source>
        <dbReference type="Pfam" id="PF05175"/>
    </source>
</evidence>
<dbReference type="PANTHER" id="PTHR47739:SF1">
    <property type="entry name" value="TRNA1(VAL) (ADENINE(37)-N6)-METHYLTRANSFERASE"/>
    <property type="match status" value="1"/>
</dbReference>
<dbReference type="RefSeq" id="WP_156683567.1">
    <property type="nucleotide sequence ID" value="NZ_CABWIB010000001.1"/>
</dbReference>
<sequence length="234" mass="27086">MHEVEIRGLKILQDPSMQGMSLDGVLLEDFIKINRNSKKILEIGSGNANISMLLSKRTKAFIDAVEIQEKACDIAKINVENNEIENINLVCEDIKKYKKDEMQVYDIIFSNPPYFKNEKNLSQMRNGEEKIIARNEVLLSLEELIKISSRLLKNNGHLYLVFRTSRLIDILTYVKKYKMSSKHLKFVYTSNEKESIISLLDIVKNTTSETHVLSPIYVYENGKKSKYIEQLYGK</sequence>